<dbReference type="EMBL" id="JAEEFW010000008">
    <property type="protein sequence ID" value="MBU4635967.1"/>
    <property type="molecule type" value="Genomic_DNA"/>
</dbReference>
<protein>
    <submittedName>
        <fullName evidence="1">Uncharacterized protein</fullName>
    </submittedName>
</protein>
<organism evidence="1 2">
    <name type="scientific">Pseudomonas chlororaphis subsp. aurantiaca</name>
    <dbReference type="NCBI Taxonomy" id="86192"/>
    <lineage>
        <taxon>Bacteria</taxon>
        <taxon>Pseudomonadati</taxon>
        <taxon>Pseudomonadota</taxon>
        <taxon>Gammaproteobacteria</taxon>
        <taxon>Pseudomonadales</taxon>
        <taxon>Pseudomonadaceae</taxon>
        <taxon>Pseudomonas</taxon>
    </lineage>
</organism>
<reference evidence="1" key="1">
    <citation type="submission" date="2020-12" db="EMBL/GenBank/DDBJ databases">
        <title>Generalized mutagenesis with transposon Tn5. A laboratory procedure for the identification of genes responsible for a bacterial phenotype and its regulation, illustrated with phenazine production in Pseudomonas chlororaphis.</title>
        <authorList>
            <person name="Muzio F."/>
            <person name="Sobrero P."/>
            <person name="Agaras B."/>
            <person name="Valverde C."/>
        </authorList>
    </citation>
    <scope>NUCLEOTIDE SEQUENCE</scope>
    <source>
        <strain evidence="1">SMMP3</strain>
    </source>
</reference>
<dbReference type="Proteomes" id="UP000787568">
    <property type="component" value="Unassembled WGS sequence"/>
</dbReference>
<sequence>MATTLPARKTCTRPENPPREQVAMPVRIDPRRYSCQQAVSRYKKVEALIDQPAPSRSFLV</sequence>
<name>A0AAJ0ZNF8_9PSED</name>
<accession>A0AAJ0ZNF8</accession>
<evidence type="ECO:0000313" key="1">
    <source>
        <dbReference type="EMBL" id="MBU4635967.1"/>
    </source>
</evidence>
<comment type="caution">
    <text evidence="1">The sequence shown here is derived from an EMBL/GenBank/DDBJ whole genome shotgun (WGS) entry which is preliminary data.</text>
</comment>
<evidence type="ECO:0000313" key="2">
    <source>
        <dbReference type="Proteomes" id="UP000787568"/>
    </source>
</evidence>
<proteinExistence type="predicted"/>
<dbReference type="AlphaFoldDB" id="A0AAJ0ZNF8"/>
<dbReference type="RefSeq" id="WP_124336107.1">
    <property type="nucleotide sequence ID" value="NZ_CP027717.1"/>
</dbReference>
<gene>
    <name evidence="1" type="ORF">I8747_24450</name>
</gene>